<accession>A0A9P4QBB8</accession>
<dbReference type="AlphaFoldDB" id="A0A9P4QBB8"/>
<evidence type="ECO:0000313" key="3">
    <source>
        <dbReference type="Proteomes" id="UP000799441"/>
    </source>
</evidence>
<protein>
    <submittedName>
        <fullName evidence="2">Uncharacterized protein</fullName>
    </submittedName>
</protein>
<evidence type="ECO:0000256" key="1">
    <source>
        <dbReference type="SAM" id="MobiDB-lite"/>
    </source>
</evidence>
<sequence>MPLLDSYRPVYTDSIAKQQPAGRESVPASSPMPPPPPPLPKRKIDSAGSSREDKRSRTGGDETPRHPAQVRRRLPHQ</sequence>
<name>A0A9P4QBB8_9PEZI</name>
<dbReference type="Proteomes" id="UP000799441">
    <property type="component" value="Unassembled WGS sequence"/>
</dbReference>
<keyword evidence="3" id="KW-1185">Reference proteome</keyword>
<evidence type="ECO:0000313" key="2">
    <source>
        <dbReference type="EMBL" id="KAF2721766.1"/>
    </source>
</evidence>
<feature type="compositionally biased region" description="Basic and acidic residues" evidence="1">
    <location>
        <begin position="42"/>
        <end position="65"/>
    </location>
</feature>
<feature type="compositionally biased region" description="Basic residues" evidence="1">
    <location>
        <begin position="68"/>
        <end position="77"/>
    </location>
</feature>
<feature type="compositionally biased region" description="Pro residues" evidence="1">
    <location>
        <begin position="30"/>
        <end position="39"/>
    </location>
</feature>
<gene>
    <name evidence="2" type="ORF">K431DRAFT_284457</name>
</gene>
<feature type="region of interest" description="Disordered" evidence="1">
    <location>
        <begin position="1"/>
        <end position="77"/>
    </location>
</feature>
<organism evidence="2 3">
    <name type="scientific">Polychaeton citri CBS 116435</name>
    <dbReference type="NCBI Taxonomy" id="1314669"/>
    <lineage>
        <taxon>Eukaryota</taxon>
        <taxon>Fungi</taxon>
        <taxon>Dikarya</taxon>
        <taxon>Ascomycota</taxon>
        <taxon>Pezizomycotina</taxon>
        <taxon>Dothideomycetes</taxon>
        <taxon>Dothideomycetidae</taxon>
        <taxon>Capnodiales</taxon>
        <taxon>Capnodiaceae</taxon>
        <taxon>Polychaeton</taxon>
    </lineage>
</organism>
<comment type="caution">
    <text evidence="2">The sequence shown here is derived from an EMBL/GenBank/DDBJ whole genome shotgun (WGS) entry which is preliminary data.</text>
</comment>
<dbReference type="EMBL" id="MU003787">
    <property type="protein sequence ID" value="KAF2721766.1"/>
    <property type="molecule type" value="Genomic_DNA"/>
</dbReference>
<proteinExistence type="predicted"/>
<reference evidence="2" key="1">
    <citation type="journal article" date="2020" name="Stud. Mycol.">
        <title>101 Dothideomycetes genomes: a test case for predicting lifestyles and emergence of pathogens.</title>
        <authorList>
            <person name="Haridas S."/>
            <person name="Albert R."/>
            <person name="Binder M."/>
            <person name="Bloem J."/>
            <person name="Labutti K."/>
            <person name="Salamov A."/>
            <person name="Andreopoulos B."/>
            <person name="Baker S."/>
            <person name="Barry K."/>
            <person name="Bills G."/>
            <person name="Bluhm B."/>
            <person name="Cannon C."/>
            <person name="Castanera R."/>
            <person name="Culley D."/>
            <person name="Daum C."/>
            <person name="Ezra D."/>
            <person name="Gonzalez J."/>
            <person name="Henrissat B."/>
            <person name="Kuo A."/>
            <person name="Liang C."/>
            <person name="Lipzen A."/>
            <person name="Lutzoni F."/>
            <person name="Magnuson J."/>
            <person name="Mondo S."/>
            <person name="Nolan M."/>
            <person name="Ohm R."/>
            <person name="Pangilinan J."/>
            <person name="Park H.-J."/>
            <person name="Ramirez L."/>
            <person name="Alfaro M."/>
            <person name="Sun H."/>
            <person name="Tritt A."/>
            <person name="Yoshinaga Y."/>
            <person name="Zwiers L.-H."/>
            <person name="Turgeon B."/>
            <person name="Goodwin S."/>
            <person name="Spatafora J."/>
            <person name="Crous P."/>
            <person name="Grigoriev I."/>
        </authorList>
    </citation>
    <scope>NUCLEOTIDE SEQUENCE</scope>
    <source>
        <strain evidence="2">CBS 116435</strain>
    </source>
</reference>